<dbReference type="AlphaFoldDB" id="A0A9J5XSX2"/>
<evidence type="ECO:0000313" key="2">
    <source>
        <dbReference type="Proteomes" id="UP000824120"/>
    </source>
</evidence>
<keyword evidence="2" id="KW-1185">Reference proteome</keyword>
<reference evidence="1 2" key="1">
    <citation type="submission" date="2020-09" db="EMBL/GenBank/DDBJ databases">
        <title>De no assembly of potato wild relative species, Solanum commersonii.</title>
        <authorList>
            <person name="Cho K."/>
        </authorList>
    </citation>
    <scope>NUCLEOTIDE SEQUENCE [LARGE SCALE GENOMIC DNA]</scope>
    <source>
        <strain evidence="1">LZ3.2</strain>
        <tissue evidence="1">Leaf</tissue>
    </source>
</reference>
<evidence type="ECO:0000313" key="1">
    <source>
        <dbReference type="EMBL" id="KAG5590396.1"/>
    </source>
</evidence>
<comment type="caution">
    <text evidence="1">The sequence shown here is derived from an EMBL/GenBank/DDBJ whole genome shotgun (WGS) entry which is preliminary data.</text>
</comment>
<accession>A0A9J5XSX2</accession>
<proteinExistence type="predicted"/>
<gene>
    <name evidence="1" type="ORF">H5410_040910</name>
</gene>
<organism evidence="1 2">
    <name type="scientific">Solanum commersonii</name>
    <name type="common">Commerson's wild potato</name>
    <name type="synonym">Commerson's nightshade</name>
    <dbReference type="NCBI Taxonomy" id="4109"/>
    <lineage>
        <taxon>Eukaryota</taxon>
        <taxon>Viridiplantae</taxon>
        <taxon>Streptophyta</taxon>
        <taxon>Embryophyta</taxon>
        <taxon>Tracheophyta</taxon>
        <taxon>Spermatophyta</taxon>
        <taxon>Magnoliopsida</taxon>
        <taxon>eudicotyledons</taxon>
        <taxon>Gunneridae</taxon>
        <taxon>Pentapetalae</taxon>
        <taxon>asterids</taxon>
        <taxon>lamiids</taxon>
        <taxon>Solanales</taxon>
        <taxon>Solanaceae</taxon>
        <taxon>Solanoideae</taxon>
        <taxon>Solaneae</taxon>
        <taxon>Solanum</taxon>
    </lineage>
</organism>
<dbReference type="EMBL" id="JACXVP010000008">
    <property type="protein sequence ID" value="KAG5590396.1"/>
    <property type="molecule type" value="Genomic_DNA"/>
</dbReference>
<protein>
    <submittedName>
        <fullName evidence="1">Uncharacterized protein</fullName>
    </submittedName>
</protein>
<name>A0A9J5XSX2_SOLCO</name>
<sequence length="73" mass="8886">MVFISKRQKFEKCKKQLMIANSDFMEKNGGVVIFLVIKKKIRRSQHLCCRLNNLLKLRERTWNKEVRNRECMQ</sequence>
<dbReference type="Proteomes" id="UP000824120">
    <property type="component" value="Chromosome 8"/>
</dbReference>